<sequence>MSDKNTNVSAVQFVLKTESISITEPSKSVEVKPVKLNFWQKLLALFGLYKS</sequence>
<keyword evidence="2" id="KW-1185">Reference proteome</keyword>
<dbReference type="AlphaFoldDB" id="A0A7H1VRW5"/>
<name>A0A7H1VRW5_9FIRM</name>
<evidence type="ECO:0000313" key="1">
    <source>
        <dbReference type="EMBL" id="QNU68127.1"/>
    </source>
</evidence>
<dbReference type="EMBL" id="CP061336">
    <property type="protein sequence ID" value="QNU68127.1"/>
    <property type="molecule type" value="Genomic_DNA"/>
</dbReference>
<accession>A0A7H1VRW5</accession>
<evidence type="ECO:0000313" key="2">
    <source>
        <dbReference type="Proteomes" id="UP000306409"/>
    </source>
</evidence>
<dbReference type="KEGG" id="rher:EHE19_006770"/>
<protein>
    <submittedName>
        <fullName evidence="1">Uncharacterized protein</fullName>
    </submittedName>
</protein>
<gene>
    <name evidence="1" type="ORF">EHE19_006770</name>
</gene>
<proteinExistence type="predicted"/>
<reference evidence="1 2" key="1">
    <citation type="submission" date="2020-09" db="EMBL/GenBank/DDBJ databases">
        <title>Characterization and genome sequencing of Ruminiclostridium sp. nov. MA18.</title>
        <authorList>
            <person name="Rettenmaier R."/>
            <person name="Kowollik M.-L."/>
            <person name="Liebl W."/>
            <person name="Zverlov V."/>
        </authorList>
    </citation>
    <scope>NUCLEOTIDE SEQUENCE [LARGE SCALE GENOMIC DNA]</scope>
    <source>
        <strain evidence="1 2">MA18</strain>
    </source>
</reference>
<dbReference type="RefSeq" id="WP_171003639.1">
    <property type="nucleotide sequence ID" value="NZ_CP061336.1"/>
</dbReference>
<organism evidence="1 2">
    <name type="scientific">Ruminiclostridium herbifermentans</name>
    <dbReference type="NCBI Taxonomy" id="2488810"/>
    <lineage>
        <taxon>Bacteria</taxon>
        <taxon>Bacillati</taxon>
        <taxon>Bacillota</taxon>
        <taxon>Clostridia</taxon>
        <taxon>Eubacteriales</taxon>
        <taxon>Oscillospiraceae</taxon>
        <taxon>Ruminiclostridium</taxon>
    </lineage>
</organism>
<dbReference type="Proteomes" id="UP000306409">
    <property type="component" value="Chromosome"/>
</dbReference>